<dbReference type="Proteomes" id="UP000799436">
    <property type="component" value="Unassembled WGS sequence"/>
</dbReference>
<name>A0A6G1LLS0_9PEZI</name>
<dbReference type="AlphaFoldDB" id="A0A6G1LLS0"/>
<sequence length="213" mass="24293">MDASPLQRLAGELRNLIYELVLIEPAGHHLTATSRESRHVPDNNNEHQGKKTLDQQLCSLGSWLCRIGNNAQLLRAFEVHMGSWLLELSASRPFEVACDLRETREFVKDKACSLLLSMNVQWSSKTQSSSGKSETNFRLCVENSTDSTKYILAWIQAVDNAKKEEWSKWRAWKEDVGPDSHAEFVTVTVLKVDLDICEFLVGDLIHWMKYISL</sequence>
<organism evidence="1 2">
    <name type="scientific">Teratosphaeria nubilosa</name>
    <dbReference type="NCBI Taxonomy" id="161662"/>
    <lineage>
        <taxon>Eukaryota</taxon>
        <taxon>Fungi</taxon>
        <taxon>Dikarya</taxon>
        <taxon>Ascomycota</taxon>
        <taxon>Pezizomycotina</taxon>
        <taxon>Dothideomycetes</taxon>
        <taxon>Dothideomycetidae</taxon>
        <taxon>Mycosphaerellales</taxon>
        <taxon>Teratosphaeriaceae</taxon>
        <taxon>Teratosphaeria</taxon>
    </lineage>
</organism>
<evidence type="ECO:0000313" key="2">
    <source>
        <dbReference type="Proteomes" id="UP000799436"/>
    </source>
</evidence>
<gene>
    <name evidence="1" type="ORF">EJ03DRAFT_348157</name>
</gene>
<reference evidence="1" key="1">
    <citation type="journal article" date="2020" name="Stud. Mycol.">
        <title>101 Dothideomycetes genomes: a test case for predicting lifestyles and emergence of pathogens.</title>
        <authorList>
            <person name="Haridas S."/>
            <person name="Albert R."/>
            <person name="Binder M."/>
            <person name="Bloem J."/>
            <person name="Labutti K."/>
            <person name="Salamov A."/>
            <person name="Andreopoulos B."/>
            <person name="Baker S."/>
            <person name="Barry K."/>
            <person name="Bills G."/>
            <person name="Bluhm B."/>
            <person name="Cannon C."/>
            <person name="Castanera R."/>
            <person name="Culley D."/>
            <person name="Daum C."/>
            <person name="Ezra D."/>
            <person name="Gonzalez J."/>
            <person name="Henrissat B."/>
            <person name="Kuo A."/>
            <person name="Liang C."/>
            <person name="Lipzen A."/>
            <person name="Lutzoni F."/>
            <person name="Magnuson J."/>
            <person name="Mondo S."/>
            <person name="Nolan M."/>
            <person name="Ohm R."/>
            <person name="Pangilinan J."/>
            <person name="Park H.-J."/>
            <person name="Ramirez L."/>
            <person name="Alfaro M."/>
            <person name="Sun H."/>
            <person name="Tritt A."/>
            <person name="Yoshinaga Y."/>
            <person name="Zwiers L.-H."/>
            <person name="Turgeon B."/>
            <person name="Goodwin S."/>
            <person name="Spatafora J."/>
            <person name="Crous P."/>
            <person name="Grigoriev I."/>
        </authorList>
    </citation>
    <scope>NUCLEOTIDE SEQUENCE</scope>
    <source>
        <strain evidence="1">CBS 116005</strain>
    </source>
</reference>
<accession>A0A6G1LLS0</accession>
<proteinExistence type="predicted"/>
<keyword evidence="2" id="KW-1185">Reference proteome</keyword>
<evidence type="ECO:0000313" key="1">
    <source>
        <dbReference type="EMBL" id="KAF2773114.1"/>
    </source>
</evidence>
<protein>
    <submittedName>
        <fullName evidence="1">Uncharacterized protein</fullName>
    </submittedName>
</protein>
<dbReference type="EMBL" id="ML995812">
    <property type="protein sequence ID" value="KAF2773114.1"/>
    <property type="molecule type" value="Genomic_DNA"/>
</dbReference>